<protein>
    <submittedName>
        <fullName evidence="1">Helix-turn-helix domain-containing protein</fullName>
    </submittedName>
</protein>
<evidence type="ECO:0000313" key="1">
    <source>
        <dbReference type="EMBL" id="MEW9492368.1"/>
    </source>
</evidence>
<dbReference type="EMBL" id="JZWS03000026">
    <property type="protein sequence ID" value="MEW9492368.1"/>
    <property type="molecule type" value="Genomic_DNA"/>
</dbReference>
<accession>A0ACC6TRF4</accession>
<reference evidence="1" key="1">
    <citation type="submission" date="2024-07" db="EMBL/GenBank/DDBJ databases">
        <title>Metagenome and Metagenome-Assembled Genomes of Archaea from a hot spring from the geothermal field of Los Azufres, Mexico.</title>
        <authorList>
            <person name="Marin-Paredes R."/>
            <person name="Martinez-Romero E."/>
            <person name="Servin-Garciduenas L.E."/>
        </authorList>
    </citation>
    <scope>NUCLEOTIDE SEQUENCE</scope>
    <source>
        <strain evidence="1">AZ1-454</strain>
    </source>
</reference>
<dbReference type="Proteomes" id="UP000053480">
    <property type="component" value="Unassembled WGS sequence"/>
</dbReference>
<organism evidence="1 2">
    <name type="scientific">Candidatus Aramenus sulfurataquae</name>
    <dbReference type="NCBI Taxonomy" id="1326980"/>
    <lineage>
        <taxon>Archaea</taxon>
        <taxon>Thermoproteota</taxon>
        <taxon>Thermoprotei</taxon>
        <taxon>Sulfolobales</taxon>
        <taxon>Sulfolobaceae</taxon>
        <taxon>Candidatus Aramenus</taxon>
    </lineage>
</organism>
<gene>
    <name evidence="1" type="ORF">TQ35_0009265</name>
</gene>
<evidence type="ECO:0000313" key="2">
    <source>
        <dbReference type="Proteomes" id="UP000053480"/>
    </source>
</evidence>
<sequence>MNLLNRVKVTLVHDECWTSEAGLEDVYTINYDVYPEKGYLRSRIIVPKGLRKEIVKIKEHKSIKKINHISSLNSVILVDFLNNYKGSVAGFLYDNEVLFIGNQISNGKETWDFITTKNKTNDIVNGLSSMGKIVDIKIKNYPRFIPQLSSSQLKVLKYALKNGYLDYPRKMDASELSKKLGISKITFLYHLRSAERKLIEFYLDYIGDVGDE</sequence>
<proteinExistence type="predicted"/>
<name>A0ACC6TRF4_9CREN</name>
<comment type="caution">
    <text evidence="1">The sequence shown here is derived from an EMBL/GenBank/DDBJ whole genome shotgun (WGS) entry which is preliminary data.</text>
</comment>